<organism evidence="4 5">
    <name type="scientific">Streptomyces galbus</name>
    <dbReference type="NCBI Taxonomy" id="33898"/>
    <lineage>
        <taxon>Bacteria</taxon>
        <taxon>Bacillati</taxon>
        <taxon>Actinomycetota</taxon>
        <taxon>Actinomycetes</taxon>
        <taxon>Kitasatosporales</taxon>
        <taxon>Streptomycetaceae</taxon>
        <taxon>Streptomyces</taxon>
    </lineage>
</organism>
<sequence length="480" mass="49558">MGAAGFPEDEVRARARAGTAAVFPPVDAYGNALFGAGSGTSGAYAPSADALDRARLVPPVFMPQRLEKLVELGREPVYDDVDLRTRVGGFASSLPLFLSAFGSTRAGSGDLALAASVQAGRLGIPMVLGENMVPVHGYATPADGTLPALTARIRAYADASDGTSGGVVVQQSTEDADAEVWNLLYSDPALRPLVDSGRLAFELKIGQGAKPGLGGMTVVDRDAADRLSDAFAVRDVFGASAPARLRCATPGTFTEEIVRQQVRFMRNNFPRARVWVKLPPGRDVALAARTAWRAGADAVTVDGAEGGTGWAPRAFLDQVGLPLAECLRRIGPPEGCLLVTGRFHEGGRTVRALALGARAAGLGRAALLAVDEDPEHGLVRLAESIALECRLLVSALGKYAPAALTAEDVWWPDGPAATAYAPATDTGTSSYASATDTGTSRFTPPTDTGTSPYASATDSAIPAGAAPGRPSLPQRVGGPA</sequence>
<dbReference type="GO" id="GO:0006537">
    <property type="term" value="P:glutamate biosynthetic process"/>
    <property type="evidence" value="ECO:0007669"/>
    <property type="project" value="InterPro"/>
</dbReference>
<dbReference type="PANTHER" id="PTHR43819">
    <property type="entry name" value="ARCHAEAL-TYPE GLUTAMATE SYNTHASE [NADPH]"/>
    <property type="match status" value="1"/>
</dbReference>
<dbReference type="AlphaFoldDB" id="A0A4U5WX09"/>
<feature type="compositionally biased region" description="Polar residues" evidence="2">
    <location>
        <begin position="429"/>
        <end position="458"/>
    </location>
</feature>
<gene>
    <name evidence="4" type="ORF">E4U92_29100</name>
</gene>
<evidence type="ECO:0000313" key="5">
    <source>
        <dbReference type="Proteomes" id="UP000308632"/>
    </source>
</evidence>
<dbReference type="InterPro" id="IPR013785">
    <property type="entry name" value="Aldolase_TIM"/>
</dbReference>
<protein>
    <submittedName>
        <fullName evidence="4">Glutamate synthase</fullName>
    </submittedName>
</protein>
<dbReference type="SUPFAM" id="SSF51395">
    <property type="entry name" value="FMN-linked oxidoreductases"/>
    <property type="match status" value="1"/>
</dbReference>
<evidence type="ECO:0000313" key="4">
    <source>
        <dbReference type="EMBL" id="TKT06161.1"/>
    </source>
</evidence>
<name>A0A4U5WX09_STRGB</name>
<dbReference type="Pfam" id="PF01645">
    <property type="entry name" value="Glu_synthase"/>
    <property type="match status" value="1"/>
</dbReference>
<evidence type="ECO:0000259" key="3">
    <source>
        <dbReference type="Pfam" id="PF01645"/>
    </source>
</evidence>
<evidence type="ECO:0000256" key="1">
    <source>
        <dbReference type="ARBA" id="ARBA00009716"/>
    </source>
</evidence>
<feature type="domain" description="Glutamate synthase" evidence="3">
    <location>
        <begin position="200"/>
        <end position="370"/>
    </location>
</feature>
<dbReference type="GO" id="GO:0015930">
    <property type="term" value="F:glutamate synthase activity"/>
    <property type="evidence" value="ECO:0007669"/>
    <property type="project" value="InterPro"/>
</dbReference>
<dbReference type="Proteomes" id="UP000308632">
    <property type="component" value="Unassembled WGS sequence"/>
</dbReference>
<dbReference type="EMBL" id="SZPR01000026">
    <property type="protein sequence ID" value="TKT06161.1"/>
    <property type="molecule type" value="Genomic_DNA"/>
</dbReference>
<dbReference type="InterPro" id="IPR002932">
    <property type="entry name" value="Glu_synthdom"/>
</dbReference>
<dbReference type="Gene3D" id="3.20.20.70">
    <property type="entry name" value="Aldolase class I"/>
    <property type="match status" value="1"/>
</dbReference>
<reference evidence="4 5" key="1">
    <citation type="submission" date="2019-04" db="EMBL/GenBank/DDBJ databases">
        <title>Streptomyces lasaliensis sp.nov., an Actinomycete isolated from soil which produces the polyether antibiotic lasalocid.</title>
        <authorList>
            <person name="Erwin G."/>
            <person name="Haber C."/>
        </authorList>
    </citation>
    <scope>NUCLEOTIDE SEQUENCE [LARGE SCALE GENOMIC DNA]</scope>
    <source>
        <strain evidence="4 5">DSM 40089</strain>
    </source>
</reference>
<proteinExistence type="inferred from homology"/>
<comment type="caution">
    <text evidence="4">The sequence shown here is derived from an EMBL/GenBank/DDBJ whole genome shotgun (WGS) entry which is preliminary data.</text>
</comment>
<evidence type="ECO:0000256" key="2">
    <source>
        <dbReference type="SAM" id="MobiDB-lite"/>
    </source>
</evidence>
<dbReference type="PANTHER" id="PTHR43819:SF1">
    <property type="entry name" value="ARCHAEAL-TYPE GLUTAMATE SYNTHASE [NADPH]"/>
    <property type="match status" value="1"/>
</dbReference>
<accession>A0A4U5WX09</accession>
<feature type="region of interest" description="Disordered" evidence="2">
    <location>
        <begin position="422"/>
        <end position="480"/>
    </location>
</feature>
<comment type="similarity">
    <text evidence="1">Belongs to the glutamate synthase family.</text>
</comment>